<keyword evidence="3" id="KW-1015">Disulfide bond</keyword>
<organism evidence="6 7">
    <name type="scientific">Pogonophryne albipinna</name>
    <dbReference type="NCBI Taxonomy" id="1090488"/>
    <lineage>
        <taxon>Eukaryota</taxon>
        <taxon>Metazoa</taxon>
        <taxon>Chordata</taxon>
        <taxon>Craniata</taxon>
        <taxon>Vertebrata</taxon>
        <taxon>Euteleostomi</taxon>
        <taxon>Actinopterygii</taxon>
        <taxon>Neopterygii</taxon>
        <taxon>Teleostei</taxon>
        <taxon>Neoteleostei</taxon>
        <taxon>Acanthomorphata</taxon>
        <taxon>Eupercaria</taxon>
        <taxon>Perciformes</taxon>
        <taxon>Notothenioidei</taxon>
        <taxon>Pogonophryne</taxon>
    </lineage>
</organism>
<dbReference type="InterPro" id="IPR049883">
    <property type="entry name" value="NOTCH1_EGF-like"/>
</dbReference>
<dbReference type="EMBL" id="JAPTMU010000049">
    <property type="protein sequence ID" value="KAJ4922983.1"/>
    <property type="molecule type" value="Genomic_DNA"/>
</dbReference>
<dbReference type="InterPro" id="IPR018097">
    <property type="entry name" value="EGF_Ca-bd_CS"/>
</dbReference>
<sequence>MTAKAKDSEGTFPREAFAIGATDETANGVEEQKDVDECLLHAGKLCQQTCSNTWGSFHCGCHQGFILQGDGRLCAPVSPDEENRVKAFRPAAIPTITPATTTVDISTRTTTSRPVRINPCSENGGCSQQCLAVADRALCSCFPGFRLKIAGRKCEGKSCFSLVVNRWLMELV</sequence>
<accession>A0AAD6ADA8</accession>
<feature type="domain" description="EGF-like" evidence="4">
    <location>
        <begin position="59"/>
        <end position="74"/>
    </location>
</feature>
<dbReference type="PANTHER" id="PTHR24034">
    <property type="entry name" value="EGF-LIKE DOMAIN-CONTAINING PROTEIN"/>
    <property type="match status" value="1"/>
</dbReference>
<dbReference type="CDD" id="cd00054">
    <property type="entry name" value="EGF_CA"/>
    <property type="match status" value="1"/>
</dbReference>
<dbReference type="Proteomes" id="UP001219934">
    <property type="component" value="Unassembled WGS sequence"/>
</dbReference>
<evidence type="ECO:0000256" key="2">
    <source>
        <dbReference type="ARBA" id="ARBA00022737"/>
    </source>
</evidence>
<evidence type="ECO:0000256" key="3">
    <source>
        <dbReference type="ARBA" id="ARBA00023157"/>
    </source>
</evidence>
<dbReference type="InterPro" id="IPR050751">
    <property type="entry name" value="ECM_structural_protein"/>
</dbReference>
<dbReference type="GO" id="GO:0005509">
    <property type="term" value="F:calcium ion binding"/>
    <property type="evidence" value="ECO:0007669"/>
    <property type="project" value="InterPro"/>
</dbReference>
<evidence type="ECO:0000313" key="5">
    <source>
        <dbReference type="EMBL" id="KAJ4922967.1"/>
    </source>
</evidence>
<dbReference type="InterPro" id="IPR001881">
    <property type="entry name" value="EGF-like_Ca-bd_dom"/>
</dbReference>
<dbReference type="Gene3D" id="2.10.25.10">
    <property type="entry name" value="Laminin"/>
    <property type="match status" value="2"/>
</dbReference>
<keyword evidence="1" id="KW-0245">EGF-like domain</keyword>
<dbReference type="Pfam" id="PF07645">
    <property type="entry name" value="EGF_CA"/>
    <property type="match status" value="1"/>
</dbReference>
<gene>
    <name evidence="5" type="ORF">JOQ06_022829</name>
    <name evidence="6" type="ORF">JOQ06_022844</name>
</gene>
<dbReference type="SMART" id="SM00179">
    <property type="entry name" value="EGF_CA"/>
    <property type="match status" value="2"/>
</dbReference>
<dbReference type="SUPFAM" id="SSF57196">
    <property type="entry name" value="EGF/Laminin"/>
    <property type="match status" value="2"/>
</dbReference>
<dbReference type="EMBL" id="JAPTMU010000049">
    <property type="protein sequence ID" value="KAJ4922967.1"/>
    <property type="molecule type" value="Genomic_DNA"/>
</dbReference>
<evidence type="ECO:0000313" key="6">
    <source>
        <dbReference type="EMBL" id="KAJ4922983.1"/>
    </source>
</evidence>
<evidence type="ECO:0000256" key="1">
    <source>
        <dbReference type="ARBA" id="ARBA00022536"/>
    </source>
</evidence>
<keyword evidence="2" id="KW-0677">Repeat</keyword>
<evidence type="ECO:0000313" key="7">
    <source>
        <dbReference type="Proteomes" id="UP001219934"/>
    </source>
</evidence>
<dbReference type="PROSITE" id="PS01186">
    <property type="entry name" value="EGF_2"/>
    <property type="match status" value="1"/>
</dbReference>
<dbReference type="SMART" id="SM00181">
    <property type="entry name" value="EGF"/>
    <property type="match status" value="2"/>
</dbReference>
<dbReference type="PANTHER" id="PTHR24034:SF205">
    <property type="entry name" value="NIDOGEN"/>
    <property type="match status" value="1"/>
</dbReference>
<keyword evidence="7" id="KW-1185">Reference proteome</keyword>
<dbReference type="PROSITE" id="PS01187">
    <property type="entry name" value="EGF_CA"/>
    <property type="match status" value="1"/>
</dbReference>
<comment type="caution">
    <text evidence="6">The sequence shown here is derived from an EMBL/GenBank/DDBJ whole genome shotgun (WGS) entry which is preliminary data.</text>
</comment>
<dbReference type="AlphaFoldDB" id="A0AAD6ADA8"/>
<name>A0AAD6ADA8_9TELE</name>
<evidence type="ECO:0000259" key="4">
    <source>
        <dbReference type="PROSITE" id="PS01186"/>
    </source>
</evidence>
<protein>
    <recommendedName>
        <fullName evidence="4">EGF-like domain-containing protein</fullName>
    </recommendedName>
</protein>
<proteinExistence type="predicted"/>
<dbReference type="InterPro" id="IPR000742">
    <property type="entry name" value="EGF"/>
</dbReference>
<dbReference type="FunFam" id="2.10.25.10:FF:000010">
    <property type="entry name" value="Pro-epidermal growth factor"/>
    <property type="match status" value="1"/>
</dbReference>
<reference evidence="6" key="1">
    <citation type="submission" date="2022-11" db="EMBL/GenBank/DDBJ databases">
        <title>Chromosome-level genome of Pogonophryne albipinna.</title>
        <authorList>
            <person name="Jo E."/>
        </authorList>
    </citation>
    <scope>NUCLEOTIDE SEQUENCE</scope>
    <source>
        <strain evidence="6">SGF0006</strain>
        <tissue evidence="6">Muscle</tissue>
    </source>
</reference>